<evidence type="ECO:0000313" key="1">
    <source>
        <dbReference type="EMBL" id="EMF82891.1"/>
    </source>
</evidence>
<protein>
    <submittedName>
        <fullName evidence="1">Uncharacterized protein</fullName>
    </submittedName>
</protein>
<reference evidence="1 2" key="1">
    <citation type="submission" date="2013-01" db="EMBL/GenBank/DDBJ databases">
        <authorList>
            <person name="Harkins D.M."/>
            <person name="Durkin A.S."/>
            <person name="Brinkac L.M."/>
            <person name="Haft D.H."/>
            <person name="Selengut J.D."/>
            <person name="Sanka R."/>
            <person name="DePew J."/>
            <person name="Purushe J."/>
            <person name="Tulsiani S.M."/>
            <person name="Graham G.C."/>
            <person name="Burns M.-A."/>
            <person name="Dohnt M.F."/>
            <person name="Smythe L.D."/>
            <person name="McKay D.B."/>
            <person name="Craig S.B."/>
            <person name="Vinetz J.M."/>
            <person name="Sutton G.G."/>
            <person name="Nierman W.C."/>
            <person name="Fouts D.E."/>
        </authorList>
    </citation>
    <scope>NUCLEOTIDE SEQUENCE [LARGE SCALE GENOMIC DNA]</scope>
    <source>
        <strain evidence="1 2">LT2116</strain>
    </source>
</reference>
<comment type="caution">
    <text evidence="1">The sequence shown here is derived from an EMBL/GenBank/DDBJ whole genome shotgun (WGS) entry which is preliminary data.</text>
</comment>
<proteinExistence type="predicted"/>
<name>M3H166_9LEPT</name>
<dbReference type="EMBL" id="AHOR02000017">
    <property type="protein sequence ID" value="EMF82891.1"/>
    <property type="molecule type" value="Genomic_DNA"/>
</dbReference>
<dbReference type="Proteomes" id="UP000011770">
    <property type="component" value="Unassembled WGS sequence"/>
</dbReference>
<sequence length="68" mass="8166">MRFSTILKKREFSLLDFSCFPKGFFVNPTKEPFFVYNRLRREQKSVPGYSQKNDIEKNLFILEVNVIN</sequence>
<evidence type="ECO:0000313" key="2">
    <source>
        <dbReference type="Proteomes" id="UP000011770"/>
    </source>
</evidence>
<gene>
    <name evidence="1" type="ORF">LEP1GSC188_2832</name>
</gene>
<accession>M3H166</accession>
<dbReference type="AlphaFoldDB" id="M3H166"/>
<organism evidence="1 2">
    <name type="scientific">Leptospira weilii serovar Topaz str. LT2116</name>
    <dbReference type="NCBI Taxonomy" id="1088540"/>
    <lineage>
        <taxon>Bacteria</taxon>
        <taxon>Pseudomonadati</taxon>
        <taxon>Spirochaetota</taxon>
        <taxon>Spirochaetia</taxon>
        <taxon>Leptospirales</taxon>
        <taxon>Leptospiraceae</taxon>
        <taxon>Leptospira</taxon>
    </lineage>
</organism>